<name>A0A5Q0BR94_9GAMM</name>
<evidence type="ECO:0000313" key="3">
    <source>
        <dbReference type="Proteomes" id="UP000325755"/>
    </source>
</evidence>
<sequence>MKKSTVSILAFFCSFGIEAQAFPMLDNVRGARYCEILVVQGPLTRLTATVYNTLGVNDCPEAQWKSFDPAKLEKDLAAKSIIMNGPRYFLMDKIGQSNAAPPTVTIGGLGFKERAKVEISIGNLLRGKTKPYEENAIKRSTQYIFKQGSVIYQLFSPSHTYVMQSYSQTLDPALTESELGRLDSRLKLPAGWQFKTVTLDHDLILKTVDTNEAHVIQDDLQNTYQRVD</sequence>
<accession>A0A5Q0BR94</accession>
<keyword evidence="1" id="KW-0732">Signal</keyword>
<protein>
    <submittedName>
        <fullName evidence="2">Uncharacterized protein</fullName>
    </submittedName>
</protein>
<dbReference type="Proteomes" id="UP000325755">
    <property type="component" value="Chromosome"/>
</dbReference>
<dbReference type="EMBL" id="CP044205">
    <property type="protein sequence ID" value="QFY44598.1"/>
    <property type="molecule type" value="Genomic_DNA"/>
</dbReference>
<feature type="chain" id="PRO_5024804378" evidence="1">
    <location>
        <begin position="22"/>
        <end position="228"/>
    </location>
</feature>
<dbReference type="OrthoDB" id="9780765at2"/>
<proteinExistence type="predicted"/>
<evidence type="ECO:0000313" key="2">
    <source>
        <dbReference type="EMBL" id="QFY44598.1"/>
    </source>
</evidence>
<dbReference type="AlphaFoldDB" id="A0A5Q0BR94"/>
<feature type="signal peptide" evidence="1">
    <location>
        <begin position="1"/>
        <end position="21"/>
    </location>
</feature>
<gene>
    <name evidence="2" type="ORF">F6R98_19820</name>
</gene>
<organism evidence="2 3">
    <name type="scientific">Candidatus Methylospira mobilis</name>
    <dbReference type="NCBI Taxonomy" id="1808979"/>
    <lineage>
        <taxon>Bacteria</taxon>
        <taxon>Pseudomonadati</taxon>
        <taxon>Pseudomonadota</taxon>
        <taxon>Gammaproteobacteria</taxon>
        <taxon>Methylococcales</taxon>
        <taxon>Methylococcaceae</taxon>
        <taxon>Candidatus Methylospira</taxon>
    </lineage>
</organism>
<dbReference type="InParanoid" id="A0A5Q0BR94"/>
<dbReference type="KEGG" id="mmob:F6R98_19820"/>
<dbReference type="RefSeq" id="WP_153250561.1">
    <property type="nucleotide sequence ID" value="NZ_CP044205.1"/>
</dbReference>
<evidence type="ECO:0000256" key="1">
    <source>
        <dbReference type="SAM" id="SignalP"/>
    </source>
</evidence>
<keyword evidence="3" id="KW-1185">Reference proteome</keyword>
<reference evidence="2 3" key="1">
    <citation type="submission" date="2019-09" db="EMBL/GenBank/DDBJ databases">
        <title>Ecophysiology of the spiral-shaped methanotroph Methylospira mobilis as revealed by the complete genome sequence.</title>
        <authorList>
            <person name="Oshkin I.Y."/>
            <person name="Dedysh S.N."/>
            <person name="Miroshnikov K."/>
            <person name="Danilova O.V."/>
            <person name="Hakobyan A."/>
            <person name="Liesack W."/>
        </authorList>
    </citation>
    <scope>NUCLEOTIDE SEQUENCE [LARGE SCALE GENOMIC DNA]</scope>
    <source>
        <strain evidence="2 3">Shm1</strain>
    </source>
</reference>